<comment type="similarity">
    <text evidence="1">Belongs to the aldehyde dehydrogenase family.</text>
</comment>
<organism evidence="4 5">
    <name type="scientific">Deinococcus psychrotolerans</name>
    <dbReference type="NCBI Taxonomy" id="2489213"/>
    <lineage>
        <taxon>Bacteria</taxon>
        <taxon>Thermotogati</taxon>
        <taxon>Deinococcota</taxon>
        <taxon>Deinococci</taxon>
        <taxon>Deinococcales</taxon>
        <taxon>Deinococcaceae</taxon>
        <taxon>Deinococcus</taxon>
    </lineage>
</organism>
<dbReference type="PANTHER" id="PTHR43353:SF5">
    <property type="entry name" value="SUCCINATE-SEMIALDEHYDE DEHYDROGENASE, MITOCHONDRIAL"/>
    <property type="match status" value="1"/>
</dbReference>
<name>A0A3G8YGN5_9DEIO</name>
<dbReference type="Pfam" id="PF00171">
    <property type="entry name" value="Aldedh"/>
    <property type="match status" value="1"/>
</dbReference>
<dbReference type="InterPro" id="IPR016161">
    <property type="entry name" value="Ald_DH/histidinol_DH"/>
</dbReference>
<dbReference type="GO" id="GO:0016620">
    <property type="term" value="F:oxidoreductase activity, acting on the aldehyde or oxo group of donors, NAD or NADP as acceptor"/>
    <property type="evidence" value="ECO:0007669"/>
    <property type="project" value="InterPro"/>
</dbReference>
<protein>
    <submittedName>
        <fullName evidence="4">NAD-dependent succinate-semialdehyde dehydrogenase</fullName>
    </submittedName>
</protein>
<dbReference type="FunFam" id="3.40.309.10:FF:000004">
    <property type="entry name" value="Succinate-semialdehyde dehydrogenase I"/>
    <property type="match status" value="1"/>
</dbReference>
<dbReference type="Gene3D" id="3.40.309.10">
    <property type="entry name" value="Aldehyde Dehydrogenase, Chain A, domain 2"/>
    <property type="match status" value="1"/>
</dbReference>
<dbReference type="EMBL" id="CP034185">
    <property type="protein sequence ID" value="AZI44462.1"/>
    <property type="molecule type" value="Genomic_DNA"/>
</dbReference>
<dbReference type="PROSITE" id="PS00070">
    <property type="entry name" value="ALDEHYDE_DEHYDR_CYS"/>
    <property type="match status" value="1"/>
</dbReference>
<proteinExistence type="inferred from homology"/>
<dbReference type="PANTHER" id="PTHR43353">
    <property type="entry name" value="SUCCINATE-SEMIALDEHYDE DEHYDROGENASE, MITOCHONDRIAL"/>
    <property type="match status" value="1"/>
</dbReference>
<dbReference type="FunFam" id="3.40.605.10:FF:000005">
    <property type="entry name" value="Succinate-semialdehyde dehydrogenase I"/>
    <property type="match status" value="1"/>
</dbReference>
<accession>A0A3G8YGN5</accession>
<geneLocation type="plasmid" evidence="4 5">
    <name>unnamed1</name>
</geneLocation>
<dbReference type="CDD" id="cd07103">
    <property type="entry name" value="ALDH_F5_SSADH_GabD"/>
    <property type="match status" value="1"/>
</dbReference>
<dbReference type="KEGG" id="dph:EHF33_16225"/>
<dbReference type="RefSeq" id="WP_124874122.1">
    <property type="nucleotide sequence ID" value="NZ_CP034185.1"/>
</dbReference>
<dbReference type="InterPro" id="IPR016162">
    <property type="entry name" value="Ald_DH_N"/>
</dbReference>
<dbReference type="Proteomes" id="UP000276417">
    <property type="component" value="Plasmid unnamed1"/>
</dbReference>
<dbReference type="Gene3D" id="3.40.605.10">
    <property type="entry name" value="Aldehyde Dehydrogenase, Chain A, domain 1"/>
    <property type="match status" value="1"/>
</dbReference>
<dbReference type="InterPro" id="IPR016160">
    <property type="entry name" value="Ald_DH_CS_CYS"/>
</dbReference>
<keyword evidence="4" id="KW-0614">Plasmid</keyword>
<evidence type="ECO:0000313" key="5">
    <source>
        <dbReference type="Proteomes" id="UP000276417"/>
    </source>
</evidence>
<dbReference type="InterPro" id="IPR050740">
    <property type="entry name" value="Aldehyde_DH_Superfamily"/>
</dbReference>
<gene>
    <name evidence="4" type="ORF">EHF33_16225</name>
</gene>
<dbReference type="SUPFAM" id="SSF53720">
    <property type="entry name" value="ALDH-like"/>
    <property type="match status" value="1"/>
</dbReference>
<feature type="domain" description="Aldehyde dehydrogenase" evidence="3">
    <location>
        <begin position="6"/>
        <end position="457"/>
    </location>
</feature>
<evidence type="ECO:0000256" key="2">
    <source>
        <dbReference type="ARBA" id="ARBA00023002"/>
    </source>
</evidence>
<sequence>MTGTAQPTFDLISPSSGQVIAQIPDQTVQDAQDAVERSVKAFGSWRTTSVYERSVLLRKFNDLMLRDVGEIARLIASEMGKPVTEAAGEVKYAASFLEWYAEEAKRIYGTVVPSQSVTKQLMVTHEPVGPVYAVTPWNFPAAMATRKVGPALAAGCTIILKAAEQSPLTALKMAELWTEAGGPADTFIVLTTSDPVPTTKVMMDDARIRKITFTGSTEVGRLLAAQAAPTLKRVSLELGGHAPYLIFDDADLDQAVADVIACKFRNAGQTCVCVNRVYVQRGIADEFTRKLSEAAAQLKVGDPLDAATQIGPLVDAQGLAKVKRHVTDALSKGATATTGGEAGEGLYFQPTVLSGVRAEMLIMQEETFGPVAPIIVFDTEEEAVKAANDTEFGLAAYLWTNNLSRAFRVSAALEYGIIGLNDPVPSTAQAPFGGVKQSGYGREGGLWGIQEYLTTKYLSMNVK</sequence>
<reference evidence="4 5" key="1">
    <citation type="submission" date="2018-11" db="EMBL/GenBank/DDBJ databases">
        <title>Deinococcus shelandsis sp. nov., isolated from South Shetland Islands soil of Antarctica.</title>
        <authorList>
            <person name="Tian J."/>
        </authorList>
    </citation>
    <scope>NUCLEOTIDE SEQUENCE [LARGE SCALE GENOMIC DNA]</scope>
    <source>
        <strain evidence="4 5">S14-83T</strain>
        <plasmid evidence="4 5">unnamed1</plasmid>
    </source>
</reference>
<evidence type="ECO:0000259" key="3">
    <source>
        <dbReference type="Pfam" id="PF00171"/>
    </source>
</evidence>
<evidence type="ECO:0000256" key="1">
    <source>
        <dbReference type="ARBA" id="ARBA00009986"/>
    </source>
</evidence>
<dbReference type="AlphaFoldDB" id="A0A3G8YGN5"/>
<dbReference type="InterPro" id="IPR016163">
    <property type="entry name" value="Ald_DH_C"/>
</dbReference>
<dbReference type="OrthoDB" id="9762913at2"/>
<keyword evidence="2" id="KW-0560">Oxidoreductase</keyword>
<dbReference type="InterPro" id="IPR015590">
    <property type="entry name" value="Aldehyde_DH_dom"/>
</dbReference>
<keyword evidence="5" id="KW-1185">Reference proteome</keyword>
<evidence type="ECO:0000313" key="4">
    <source>
        <dbReference type="EMBL" id="AZI44462.1"/>
    </source>
</evidence>